<dbReference type="InterPro" id="IPR015063">
    <property type="entry name" value="USP8_dimer"/>
</dbReference>
<dbReference type="EMBL" id="KN838716">
    <property type="protein sequence ID" value="KIJ96590.1"/>
    <property type="molecule type" value="Genomic_DNA"/>
</dbReference>
<dbReference type="InterPro" id="IPR037518">
    <property type="entry name" value="MPN"/>
</dbReference>
<gene>
    <name evidence="11" type="ORF">K443DRAFT_682213</name>
</gene>
<evidence type="ECO:0000256" key="3">
    <source>
        <dbReference type="ARBA" id="ARBA00022670"/>
    </source>
</evidence>
<reference evidence="12" key="2">
    <citation type="submission" date="2015-01" db="EMBL/GenBank/DDBJ databases">
        <title>Evolutionary Origins and Diversification of the Mycorrhizal Mutualists.</title>
        <authorList>
            <consortium name="DOE Joint Genome Institute"/>
            <consortium name="Mycorrhizal Genomics Consortium"/>
            <person name="Kohler A."/>
            <person name="Kuo A."/>
            <person name="Nagy L.G."/>
            <person name="Floudas D."/>
            <person name="Copeland A."/>
            <person name="Barry K.W."/>
            <person name="Cichocki N."/>
            <person name="Veneault-Fourrey C."/>
            <person name="LaButti K."/>
            <person name="Lindquist E.A."/>
            <person name="Lipzen A."/>
            <person name="Lundell T."/>
            <person name="Morin E."/>
            <person name="Murat C."/>
            <person name="Riley R."/>
            <person name="Ohm R."/>
            <person name="Sun H."/>
            <person name="Tunlid A."/>
            <person name="Henrissat B."/>
            <person name="Grigoriev I.V."/>
            <person name="Hibbett D.S."/>
            <person name="Martin F."/>
        </authorList>
    </citation>
    <scope>NUCLEOTIDE SEQUENCE [LARGE SCALE GENOMIC DNA]</scope>
    <source>
        <strain evidence="12">LaAM-08-1</strain>
    </source>
</reference>
<evidence type="ECO:0000256" key="2">
    <source>
        <dbReference type="ARBA" id="ARBA00010981"/>
    </source>
</evidence>
<feature type="compositionally biased region" description="Basic and acidic residues" evidence="9">
    <location>
        <begin position="233"/>
        <end position="262"/>
    </location>
</feature>
<feature type="compositionally biased region" description="Polar residues" evidence="9">
    <location>
        <begin position="324"/>
        <end position="340"/>
    </location>
</feature>
<keyword evidence="8" id="KW-0482">Metalloprotease</keyword>
<dbReference type="Pfam" id="PF01398">
    <property type="entry name" value="JAB"/>
    <property type="match status" value="1"/>
</dbReference>
<evidence type="ECO:0000313" key="12">
    <source>
        <dbReference type="Proteomes" id="UP000054477"/>
    </source>
</evidence>
<dbReference type="PANTHER" id="PTHR12947:SF13">
    <property type="entry name" value="FI19924P1"/>
    <property type="match status" value="1"/>
</dbReference>
<organism evidence="11 12">
    <name type="scientific">Laccaria amethystina LaAM-08-1</name>
    <dbReference type="NCBI Taxonomy" id="1095629"/>
    <lineage>
        <taxon>Eukaryota</taxon>
        <taxon>Fungi</taxon>
        <taxon>Dikarya</taxon>
        <taxon>Basidiomycota</taxon>
        <taxon>Agaricomycotina</taxon>
        <taxon>Agaricomycetes</taxon>
        <taxon>Agaricomycetidae</taxon>
        <taxon>Agaricales</taxon>
        <taxon>Agaricineae</taxon>
        <taxon>Hydnangiaceae</taxon>
        <taxon>Laccaria</taxon>
    </lineage>
</organism>
<protein>
    <recommendedName>
        <fullName evidence="10">MPN domain-containing protein</fullName>
    </recommendedName>
</protein>
<keyword evidence="3" id="KW-0645">Protease</keyword>
<evidence type="ECO:0000313" key="11">
    <source>
        <dbReference type="EMBL" id="KIJ96590.1"/>
    </source>
</evidence>
<feature type="compositionally biased region" description="Low complexity" evidence="9">
    <location>
        <begin position="580"/>
        <end position="590"/>
    </location>
</feature>
<feature type="compositionally biased region" description="Basic and acidic residues" evidence="9">
    <location>
        <begin position="158"/>
        <end position="196"/>
    </location>
</feature>
<evidence type="ECO:0000259" key="10">
    <source>
        <dbReference type="PROSITE" id="PS50249"/>
    </source>
</evidence>
<feature type="compositionally biased region" description="Low complexity" evidence="9">
    <location>
        <begin position="387"/>
        <end position="405"/>
    </location>
</feature>
<dbReference type="CDD" id="cd08066">
    <property type="entry name" value="MPN_AMSH_like"/>
    <property type="match status" value="1"/>
</dbReference>
<evidence type="ECO:0000256" key="8">
    <source>
        <dbReference type="ARBA" id="ARBA00023049"/>
    </source>
</evidence>
<feature type="compositionally biased region" description="Basic and acidic residues" evidence="9">
    <location>
        <begin position="613"/>
        <end position="623"/>
    </location>
</feature>
<dbReference type="GO" id="GO:0005768">
    <property type="term" value="C:endosome"/>
    <property type="evidence" value="ECO:0007669"/>
    <property type="project" value="TreeGrafter"/>
</dbReference>
<feature type="compositionally biased region" description="Polar residues" evidence="9">
    <location>
        <begin position="406"/>
        <end position="419"/>
    </location>
</feature>
<evidence type="ECO:0000256" key="9">
    <source>
        <dbReference type="SAM" id="MobiDB-lite"/>
    </source>
</evidence>
<feature type="compositionally biased region" description="Low complexity" evidence="9">
    <location>
        <begin position="341"/>
        <end position="379"/>
    </location>
</feature>
<proteinExistence type="inferred from homology"/>
<dbReference type="GO" id="GO:0006508">
    <property type="term" value="P:proteolysis"/>
    <property type="evidence" value="ECO:0007669"/>
    <property type="project" value="UniProtKB-KW"/>
</dbReference>
<dbReference type="InterPro" id="IPR000555">
    <property type="entry name" value="JAMM/MPN+_dom"/>
</dbReference>
<evidence type="ECO:0000256" key="1">
    <source>
        <dbReference type="ARBA" id="ARBA00001947"/>
    </source>
</evidence>
<dbReference type="Pfam" id="PF08969">
    <property type="entry name" value="USP8_dimer"/>
    <property type="match status" value="1"/>
</dbReference>
<evidence type="ECO:0000256" key="6">
    <source>
        <dbReference type="ARBA" id="ARBA00022801"/>
    </source>
</evidence>
<feature type="compositionally biased region" description="Pro residues" evidence="9">
    <location>
        <begin position="479"/>
        <end position="492"/>
    </location>
</feature>
<evidence type="ECO:0000256" key="7">
    <source>
        <dbReference type="ARBA" id="ARBA00022833"/>
    </source>
</evidence>
<comment type="cofactor">
    <cofactor evidence="1">
        <name>Zn(2+)</name>
        <dbReference type="ChEBI" id="CHEBI:29105"/>
    </cofactor>
</comment>
<dbReference type="GO" id="GO:0140492">
    <property type="term" value="F:metal-dependent deubiquitinase activity"/>
    <property type="evidence" value="ECO:0007669"/>
    <property type="project" value="InterPro"/>
</dbReference>
<feature type="domain" description="MPN" evidence="10">
    <location>
        <begin position="627"/>
        <end position="757"/>
    </location>
</feature>
<dbReference type="GO" id="GO:0061578">
    <property type="term" value="F:K63-linked deubiquitinase activity"/>
    <property type="evidence" value="ECO:0007669"/>
    <property type="project" value="InterPro"/>
</dbReference>
<feature type="compositionally biased region" description="Low complexity" evidence="9">
    <location>
        <begin position="148"/>
        <end position="157"/>
    </location>
</feature>
<dbReference type="SUPFAM" id="SSF102712">
    <property type="entry name" value="JAB1/MPN domain"/>
    <property type="match status" value="1"/>
</dbReference>
<keyword evidence="5" id="KW-0833">Ubl conjugation pathway</keyword>
<evidence type="ECO:0000256" key="5">
    <source>
        <dbReference type="ARBA" id="ARBA00022786"/>
    </source>
</evidence>
<feature type="compositionally biased region" description="Low complexity" evidence="9">
    <location>
        <begin position="197"/>
        <end position="211"/>
    </location>
</feature>
<dbReference type="AlphaFoldDB" id="A0A0C9WVQ6"/>
<dbReference type="GO" id="GO:0016020">
    <property type="term" value="C:membrane"/>
    <property type="evidence" value="ECO:0007669"/>
    <property type="project" value="TreeGrafter"/>
</dbReference>
<dbReference type="GO" id="GO:0070536">
    <property type="term" value="P:protein K63-linked deubiquitination"/>
    <property type="evidence" value="ECO:0007669"/>
    <property type="project" value="InterPro"/>
</dbReference>
<feature type="region of interest" description="Disordered" evidence="9">
    <location>
        <begin position="530"/>
        <end position="628"/>
    </location>
</feature>
<keyword evidence="4" id="KW-0479">Metal-binding</keyword>
<dbReference type="InterPro" id="IPR044098">
    <property type="entry name" value="STAMBP/STALP-like_MPN"/>
</dbReference>
<dbReference type="MEROPS" id="M67.A04"/>
<accession>A0A0C9WVQ6</accession>
<sequence>MSQAPDPRRYSSQSKRPASIAELAERALDNLWDENKDLKHYLRVAEKYRRDGKEFVRTGDLENGFVQFARAATLVLEKLPLHRDYYTLLKPAQRQNLGLNGQDILDNLSDLKPTLVDRFDKWLQAHPDGIDNERTPDANLPHPMPNDAQAQAQAAAQYHEEEQRREQRRLAAEEAARWRRQREEQEELTERTRKDAVVAARQAANAPQRSATIDYGYSRPQYGSANTIVVSDGSRHQQQQEEMRKREEEITRRRAEAKRLQEEGIAQRQHEAENAARAARQGLAGPSPVRQAAFPQQMASSSSVYQPPPPAQSHPYQQAPPPSTINYSQQQQQATSSTLNYPQQQQQPPSAISYPQQQQQAPPSTINYPQQQQAPSASAVNYPQQPPSIVSYPQQQQQQQKHSPSTINYPSAGPSSTAHAQPRPVSWFDAPRIMPLENPTYEGDSTDSESVQNLEQDFRRLGKQKQGLTPGRAPVRSPTYPPPITTTSPPPIQGGRIYYPQLMSQHQKRQGYYPSLNSMFVPTDDRTPIPSTLFSMDKSGSGSGGNKSIYSLNVPPAPTAPPQSRLYYNMPPPPPPPPGSGQYSGYQGPSRPAPPVPPAPPSAPAPPPPTESRPNRPESDSAHNLKNVSLPRECLPRFLAIASLNTLANRETCGLLLGKDKGHKFSVTTLLIPKQHATSDTCTMDEEELVMQFTEERSLITLGWIHTHPSQSCFMSSVDLHTHSGFQRMLPESFAVVCAPNSNPNFGIFRLTDPPGLTTVLECTVKEAFHPHPDLPIYTDADKGHVQMKDTSLEIVDLR</sequence>
<dbReference type="Gene3D" id="3.40.140.10">
    <property type="entry name" value="Cytidine Deaminase, domain 2"/>
    <property type="match status" value="1"/>
</dbReference>
<feature type="compositionally biased region" description="Pro residues" evidence="9">
    <location>
        <begin position="570"/>
        <end position="579"/>
    </location>
</feature>
<name>A0A0C9WVQ6_9AGAR</name>
<dbReference type="STRING" id="1095629.A0A0C9WVQ6"/>
<dbReference type="PANTHER" id="PTHR12947">
    <property type="entry name" value="AMSH-LIKE PROTEASE"/>
    <property type="match status" value="1"/>
</dbReference>
<feature type="compositionally biased region" description="Pro residues" evidence="9">
    <location>
        <begin position="591"/>
        <end position="611"/>
    </location>
</feature>
<feature type="region of interest" description="Disordered" evidence="9">
    <location>
        <begin position="231"/>
        <end position="423"/>
    </location>
</feature>
<feature type="region of interest" description="Disordered" evidence="9">
    <location>
        <begin position="128"/>
        <end position="219"/>
    </location>
</feature>
<feature type="region of interest" description="Disordered" evidence="9">
    <location>
        <begin position="463"/>
        <end position="492"/>
    </location>
</feature>
<keyword evidence="6" id="KW-0378">Hydrolase</keyword>
<dbReference type="GO" id="GO:0046872">
    <property type="term" value="F:metal ion binding"/>
    <property type="evidence" value="ECO:0007669"/>
    <property type="project" value="UniProtKB-KW"/>
</dbReference>
<comment type="similarity">
    <text evidence="2">Belongs to the peptidase M67C family.</text>
</comment>
<keyword evidence="12" id="KW-1185">Reference proteome</keyword>
<dbReference type="HOGENOM" id="CLU_402806_0_0_1"/>
<dbReference type="Gene3D" id="1.20.58.80">
    <property type="entry name" value="Phosphotransferase system, lactose/cellobiose-type IIA subunit"/>
    <property type="match status" value="1"/>
</dbReference>
<dbReference type="OrthoDB" id="3640at2759"/>
<reference evidence="11 12" key="1">
    <citation type="submission" date="2014-04" db="EMBL/GenBank/DDBJ databases">
        <authorList>
            <consortium name="DOE Joint Genome Institute"/>
            <person name="Kuo A."/>
            <person name="Kohler A."/>
            <person name="Nagy L.G."/>
            <person name="Floudas D."/>
            <person name="Copeland A."/>
            <person name="Barry K.W."/>
            <person name="Cichocki N."/>
            <person name="Veneault-Fourrey C."/>
            <person name="LaButti K."/>
            <person name="Lindquist E.A."/>
            <person name="Lipzen A."/>
            <person name="Lundell T."/>
            <person name="Morin E."/>
            <person name="Murat C."/>
            <person name="Sun H."/>
            <person name="Tunlid A."/>
            <person name="Henrissat B."/>
            <person name="Grigoriev I.V."/>
            <person name="Hibbett D.S."/>
            <person name="Martin F."/>
            <person name="Nordberg H.P."/>
            <person name="Cantor M.N."/>
            <person name="Hua S.X."/>
        </authorList>
    </citation>
    <scope>NUCLEOTIDE SEQUENCE [LARGE SCALE GENOMIC DNA]</scope>
    <source>
        <strain evidence="11 12">LaAM-08-1</strain>
    </source>
</reference>
<keyword evidence="7" id="KW-0862">Zinc</keyword>
<evidence type="ECO:0000256" key="4">
    <source>
        <dbReference type="ARBA" id="ARBA00022723"/>
    </source>
</evidence>
<dbReference type="SMART" id="SM00232">
    <property type="entry name" value="JAB_MPN"/>
    <property type="match status" value="1"/>
</dbReference>
<dbReference type="Proteomes" id="UP000054477">
    <property type="component" value="Unassembled WGS sequence"/>
</dbReference>
<dbReference type="PROSITE" id="PS50249">
    <property type="entry name" value="MPN"/>
    <property type="match status" value="1"/>
</dbReference>
<feature type="compositionally biased region" description="Pro residues" evidence="9">
    <location>
        <begin position="306"/>
        <end position="323"/>
    </location>
</feature>